<dbReference type="CDD" id="cd02966">
    <property type="entry name" value="TlpA_like_family"/>
    <property type="match status" value="1"/>
</dbReference>
<dbReference type="InterPro" id="IPR017937">
    <property type="entry name" value="Thioredoxin_CS"/>
</dbReference>
<reference evidence="4 5" key="1">
    <citation type="submission" date="2020-08" db="EMBL/GenBank/DDBJ databases">
        <title>Genomic Encyclopedia of Type Strains, Phase IV (KMG-IV): sequencing the most valuable type-strain genomes for metagenomic binning, comparative biology and taxonomic classification.</title>
        <authorList>
            <person name="Goeker M."/>
        </authorList>
    </citation>
    <scope>NUCLEOTIDE SEQUENCE [LARGE SCALE GENOMIC DNA]</scope>
    <source>
        <strain evidence="4 5">DSM 19612</strain>
    </source>
</reference>
<evidence type="ECO:0000256" key="1">
    <source>
        <dbReference type="ARBA" id="ARBA00023157"/>
    </source>
</evidence>
<feature type="domain" description="Thioredoxin" evidence="3">
    <location>
        <begin position="61"/>
        <end position="202"/>
    </location>
</feature>
<dbReference type="Pfam" id="PF00578">
    <property type="entry name" value="AhpC-TSA"/>
    <property type="match status" value="1"/>
</dbReference>
<keyword evidence="2" id="KW-0472">Membrane</keyword>
<dbReference type="PANTHER" id="PTHR42852">
    <property type="entry name" value="THIOL:DISULFIDE INTERCHANGE PROTEIN DSBE"/>
    <property type="match status" value="1"/>
</dbReference>
<name>A0A841Q373_9BACI</name>
<organism evidence="4 5">
    <name type="scientific">Salirhabdus euzebyi</name>
    <dbReference type="NCBI Taxonomy" id="394506"/>
    <lineage>
        <taxon>Bacteria</taxon>
        <taxon>Bacillati</taxon>
        <taxon>Bacillota</taxon>
        <taxon>Bacilli</taxon>
        <taxon>Bacillales</taxon>
        <taxon>Bacillaceae</taxon>
        <taxon>Salirhabdus</taxon>
    </lineage>
</organism>
<feature type="transmembrane region" description="Helical" evidence="2">
    <location>
        <begin position="5"/>
        <end position="23"/>
    </location>
</feature>
<keyword evidence="1" id="KW-1015">Disulfide bond</keyword>
<keyword evidence="5" id="KW-1185">Reference proteome</keyword>
<comment type="caution">
    <text evidence="4">The sequence shown here is derived from an EMBL/GenBank/DDBJ whole genome shotgun (WGS) entry which is preliminary data.</text>
</comment>
<keyword evidence="2" id="KW-1133">Transmembrane helix</keyword>
<sequence>MLQRLLGAVVLLVMFGIVIYNFFEDEQGQNNNEQRLVEIEDENFDGVITAYPEAKEASAQVEVNKPAPDFTLETLDGEELTLSDLKGKKVFLNFWATWCTYCLDEMPAMQKIHENYGDEVVIIGLNATGSETSLDKVKSYVDQLGITFPIVLDKDLKVTYDKYQAMGLPTTFFINTKGEIQLERHIGPMSYELMEEKLKELK</sequence>
<dbReference type="RefSeq" id="WP_174495355.1">
    <property type="nucleotide sequence ID" value="NZ_CADDWK010000003.1"/>
</dbReference>
<dbReference type="InterPro" id="IPR050553">
    <property type="entry name" value="Thioredoxin_ResA/DsbE_sf"/>
</dbReference>
<keyword evidence="2" id="KW-0812">Transmembrane</keyword>
<dbReference type="InterPro" id="IPR000866">
    <property type="entry name" value="AhpC/TSA"/>
</dbReference>
<dbReference type="EMBL" id="JACHGH010000003">
    <property type="protein sequence ID" value="MBB6452808.1"/>
    <property type="molecule type" value="Genomic_DNA"/>
</dbReference>
<proteinExistence type="predicted"/>
<dbReference type="InterPro" id="IPR036249">
    <property type="entry name" value="Thioredoxin-like_sf"/>
</dbReference>
<dbReference type="GO" id="GO:0016491">
    <property type="term" value="F:oxidoreductase activity"/>
    <property type="evidence" value="ECO:0007669"/>
    <property type="project" value="InterPro"/>
</dbReference>
<evidence type="ECO:0000313" key="4">
    <source>
        <dbReference type="EMBL" id="MBB6452808.1"/>
    </source>
</evidence>
<dbReference type="PANTHER" id="PTHR42852:SF1">
    <property type="entry name" value="THIOREDOXIN-LIKE PROTEIN YNEN"/>
    <property type="match status" value="1"/>
</dbReference>
<gene>
    <name evidence="4" type="ORF">HNQ94_001254</name>
</gene>
<dbReference type="PROSITE" id="PS00194">
    <property type="entry name" value="THIOREDOXIN_1"/>
    <property type="match status" value="1"/>
</dbReference>
<keyword evidence="4" id="KW-0413">Isomerase</keyword>
<evidence type="ECO:0000313" key="5">
    <source>
        <dbReference type="Proteomes" id="UP000581688"/>
    </source>
</evidence>
<dbReference type="PROSITE" id="PS51352">
    <property type="entry name" value="THIOREDOXIN_2"/>
    <property type="match status" value="1"/>
</dbReference>
<dbReference type="GO" id="GO:0016853">
    <property type="term" value="F:isomerase activity"/>
    <property type="evidence" value="ECO:0007669"/>
    <property type="project" value="UniProtKB-KW"/>
</dbReference>
<evidence type="ECO:0000256" key="2">
    <source>
        <dbReference type="SAM" id="Phobius"/>
    </source>
</evidence>
<accession>A0A841Q373</accession>
<dbReference type="SUPFAM" id="SSF52833">
    <property type="entry name" value="Thioredoxin-like"/>
    <property type="match status" value="1"/>
</dbReference>
<protein>
    <submittedName>
        <fullName evidence="4">Thiol-disulfide isomerase/thioredoxin</fullName>
    </submittedName>
</protein>
<evidence type="ECO:0000259" key="3">
    <source>
        <dbReference type="PROSITE" id="PS51352"/>
    </source>
</evidence>
<dbReference type="InterPro" id="IPR013766">
    <property type="entry name" value="Thioredoxin_domain"/>
</dbReference>
<dbReference type="GO" id="GO:0016209">
    <property type="term" value="F:antioxidant activity"/>
    <property type="evidence" value="ECO:0007669"/>
    <property type="project" value="InterPro"/>
</dbReference>
<dbReference type="Gene3D" id="3.40.30.10">
    <property type="entry name" value="Glutaredoxin"/>
    <property type="match status" value="1"/>
</dbReference>
<dbReference type="AlphaFoldDB" id="A0A841Q373"/>
<dbReference type="Proteomes" id="UP000581688">
    <property type="component" value="Unassembled WGS sequence"/>
</dbReference>